<evidence type="ECO:0000256" key="1">
    <source>
        <dbReference type="SAM" id="MobiDB-lite"/>
    </source>
</evidence>
<feature type="compositionally biased region" description="Polar residues" evidence="1">
    <location>
        <begin position="78"/>
        <end position="109"/>
    </location>
</feature>
<evidence type="ECO:0000313" key="2">
    <source>
        <dbReference type="EMBL" id="KAF9818991.1"/>
    </source>
</evidence>
<evidence type="ECO:0000313" key="3">
    <source>
        <dbReference type="Proteomes" id="UP000639403"/>
    </source>
</evidence>
<protein>
    <recommendedName>
        <fullName evidence="4">Homeobox domain-containing protein</fullName>
    </recommendedName>
</protein>
<comment type="caution">
    <text evidence="2">The sequence shown here is derived from an EMBL/GenBank/DDBJ whole genome shotgun (WGS) entry which is preliminary data.</text>
</comment>
<sequence>MSTQVVCPTSSSVRHIKPISVTRSRSSIILHEGIYIQSDRNYLPAHSRDEQAAAIALVSISKAPVLPAVAHHAVRQAQDATSNLADASPESTASADSPGSTGSQVSQLNKGKARATRSPSSTNKSLSRKASHRGPSKEAREKQDALREQWKARAKAIETPRGTQANDFHLFVMSWVRNEVTPYPDDAWAALVAIAIDRSFVQVKHWFSNQRQVAARKGTSRLEDVETVTVDGRSFRLWRKAVESSGPWSDEHFETALQKVVRGQQAKYEAQLAAIEWQATELYVQDKVLFAGVSDGEVELLEVNTDVLDDDEGEDEEDEEVDKYDEVDDDKDEETSDVEDVDVDEDELIEDKRVDEDDGEGKDDAFDVDEDEDVDKVRDKVDVADKDVAVLMASPAFAIDWNAWKVLFPVVAKLNDAGSLGVPGLKPESTPSGAEVKDVADGCVEAVLKPSAEIPENMGGTHWSGMKTHNEASNKVEKYGGGASAYRLQLRGLLIDIL</sequence>
<gene>
    <name evidence="2" type="ORF">IEO21_02405</name>
</gene>
<dbReference type="Proteomes" id="UP000639403">
    <property type="component" value="Unassembled WGS sequence"/>
</dbReference>
<reference evidence="2" key="1">
    <citation type="submission" date="2020-11" db="EMBL/GenBank/DDBJ databases">
        <authorList>
            <person name="Koelle M."/>
            <person name="Horta M.A.C."/>
            <person name="Nowrousian M."/>
            <person name="Ohm R.A."/>
            <person name="Benz P."/>
            <person name="Pilgard A."/>
        </authorList>
    </citation>
    <scope>NUCLEOTIDE SEQUENCE</scope>
    <source>
        <strain evidence="2">FPRL280</strain>
    </source>
</reference>
<reference evidence="2" key="2">
    <citation type="journal article" name="Front. Microbiol.">
        <title>Degradative Capacity of Two Strains of Rhodonia placenta: From Phenotype to Genotype.</title>
        <authorList>
            <person name="Kolle M."/>
            <person name="Horta M.A.C."/>
            <person name="Nowrousian M."/>
            <person name="Ohm R.A."/>
            <person name="Benz J.P."/>
            <person name="Pilgard A."/>
        </authorList>
    </citation>
    <scope>NUCLEOTIDE SEQUENCE</scope>
    <source>
        <strain evidence="2">FPRL280</strain>
    </source>
</reference>
<feature type="compositionally biased region" description="Basic and acidic residues" evidence="1">
    <location>
        <begin position="135"/>
        <end position="148"/>
    </location>
</feature>
<dbReference type="AlphaFoldDB" id="A0A8H7U4K0"/>
<organism evidence="2 3">
    <name type="scientific">Rhodonia placenta</name>
    <dbReference type="NCBI Taxonomy" id="104341"/>
    <lineage>
        <taxon>Eukaryota</taxon>
        <taxon>Fungi</taxon>
        <taxon>Dikarya</taxon>
        <taxon>Basidiomycota</taxon>
        <taxon>Agaricomycotina</taxon>
        <taxon>Agaricomycetes</taxon>
        <taxon>Polyporales</taxon>
        <taxon>Adustoporiaceae</taxon>
        <taxon>Rhodonia</taxon>
    </lineage>
</organism>
<feature type="region of interest" description="Disordered" evidence="1">
    <location>
        <begin position="77"/>
        <end position="148"/>
    </location>
</feature>
<feature type="compositionally biased region" description="Acidic residues" evidence="1">
    <location>
        <begin position="307"/>
        <end position="349"/>
    </location>
</feature>
<feature type="compositionally biased region" description="Acidic residues" evidence="1">
    <location>
        <begin position="356"/>
        <end position="373"/>
    </location>
</feature>
<feature type="region of interest" description="Disordered" evidence="1">
    <location>
        <begin position="302"/>
        <end position="373"/>
    </location>
</feature>
<proteinExistence type="predicted"/>
<name>A0A8H7U4K0_9APHY</name>
<evidence type="ECO:0008006" key="4">
    <source>
        <dbReference type="Google" id="ProtNLM"/>
    </source>
</evidence>
<accession>A0A8H7U4K0</accession>
<dbReference type="EMBL" id="JADOXO010000023">
    <property type="protein sequence ID" value="KAF9818991.1"/>
    <property type="molecule type" value="Genomic_DNA"/>
</dbReference>